<dbReference type="Proteomes" id="UP000274504">
    <property type="component" value="Unassembled WGS sequence"/>
</dbReference>
<reference evidence="5" key="1">
    <citation type="submission" date="2017-02" db="UniProtKB">
        <authorList>
            <consortium name="WormBaseParasite"/>
        </authorList>
    </citation>
    <scope>IDENTIFICATION</scope>
</reference>
<organism evidence="5">
    <name type="scientific">Hymenolepis diminuta</name>
    <name type="common">Rat tapeworm</name>
    <dbReference type="NCBI Taxonomy" id="6216"/>
    <lineage>
        <taxon>Eukaryota</taxon>
        <taxon>Metazoa</taxon>
        <taxon>Spiralia</taxon>
        <taxon>Lophotrochozoa</taxon>
        <taxon>Platyhelminthes</taxon>
        <taxon>Cestoda</taxon>
        <taxon>Eucestoda</taxon>
        <taxon>Cyclophyllidea</taxon>
        <taxon>Hymenolepididae</taxon>
        <taxon>Hymenolepis</taxon>
    </lineage>
</organism>
<keyword evidence="4" id="KW-1185">Reference proteome</keyword>
<evidence type="ECO:0000313" key="1">
    <source>
        <dbReference type="EMBL" id="VDL18611.1"/>
    </source>
</evidence>
<dbReference type="Proteomes" id="UP000321570">
    <property type="component" value="Unassembled WGS sequence"/>
</dbReference>
<protein>
    <submittedName>
        <fullName evidence="1 5">Uncharacterized protein</fullName>
    </submittedName>
</protein>
<reference evidence="1 3" key="2">
    <citation type="submission" date="2018-11" db="EMBL/GenBank/DDBJ databases">
        <authorList>
            <consortium name="Pathogen Informatics"/>
        </authorList>
    </citation>
    <scope>NUCLEOTIDE SEQUENCE [LARGE SCALE GENOMIC DNA]</scope>
</reference>
<evidence type="ECO:0000313" key="2">
    <source>
        <dbReference type="EMBL" id="VUZ46595.1"/>
    </source>
</evidence>
<sequence>MFNEKLPTFSQTPIVDLEEEITKKYRQLLQIVWVDKYSSRILFEIDYDVCAANTIPTLHYYLEQNSIVKSLSLPSRLSQTPLRILFTSSLDCDTNGLYATCLSGNLLTLKSGTALPVKIHAADNGNRFNELWNGLRRSTYKIPSLEQKDLVAVDTAKISENYDIIIINVERFLGKYRPESLRKLTKSLTENQIFIAMTSHPTCGYTYVKTLKNLFFHLGGFDFQPLKSLKAKWWLFCKHNGYHFAEIIKWGCLQYLQLNMNEI</sequence>
<dbReference type="EMBL" id="CABIJS010000222">
    <property type="protein sequence ID" value="VUZ46595.1"/>
    <property type="molecule type" value="Genomic_DNA"/>
</dbReference>
<dbReference type="OrthoDB" id="10364520at2759"/>
<gene>
    <name evidence="1" type="ORF">HDID_LOCUS1150</name>
    <name evidence="2" type="ORF">WMSIL1_LOCUS6830</name>
</gene>
<accession>A0A0R3SA12</accession>
<evidence type="ECO:0000313" key="3">
    <source>
        <dbReference type="Proteomes" id="UP000274504"/>
    </source>
</evidence>
<dbReference type="AlphaFoldDB" id="A0A0R3SA12"/>
<proteinExistence type="predicted"/>
<reference evidence="2 4" key="3">
    <citation type="submission" date="2019-07" db="EMBL/GenBank/DDBJ databases">
        <authorList>
            <person name="Jastrzebski P J."/>
            <person name="Paukszto L."/>
            <person name="Jastrzebski P J."/>
        </authorList>
    </citation>
    <scope>NUCLEOTIDE SEQUENCE [LARGE SCALE GENOMIC DNA]</scope>
    <source>
        <strain evidence="2 4">WMS-il1</strain>
    </source>
</reference>
<evidence type="ECO:0000313" key="5">
    <source>
        <dbReference type="WBParaSite" id="HDID_0000114901-mRNA-1"/>
    </source>
</evidence>
<name>A0A0R3SA12_HYMDI</name>
<dbReference type="EMBL" id="UYSG01000197">
    <property type="protein sequence ID" value="VDL18611.1"/>
    <property type="molecule type" value="Genomic_DNA"/>
</dbReference>
<dbReference type="WBParaSite" id="HDID_0000114901-mRNA-1">
    <property type="protein sequence ID" value="HDID_0000114901-mRNA-1"/>
    <property type="gene ID" value="HDID_0000114901"/>
</dbReference>
<evidence type="ECO:0000313" key="4">
    <source>
        <dbReference type="Proteomes" id="UP000321570"/>
    </source>
</evidence>